<reference evidence="3" key="1">
    <citation type="journal article" date="2009" name="Genome Res.">
        <title>Comparative genomic analyses of the human fungal pathogens Coccidioides and their relatives.</title>
        <authorList>
            <person name="Sharpton T.J."/>
            <person name="Stajich J.E."/>
            <person name="Rounsley S.D."/>
            <person name="Gardner M.J."/>
            <person name="Wortman J.R."/>
            <person name="Jordar V.S."/>
            <person name="Maiti R."/>
            <person name="Kodira C.D."/>
            <person name="Neafsey D.E."/>
            <person name="Zeng Q."/>
            <person name="Hung C.-Y."/>
            <person name="McMahan C."/>
            <person name="Muszewska A."/>
            <person name="Grynberg M."/>
            <person name="Mandel M.A."/>
            <person name="Kellner E.M."/>
            <person name="Barker B.M."/>
            <person name="Galgiani J.N."/>
            <person name="Orbach M.J."/>
            <person name="Kirkland T.N."/>
            <person name="Cole G.T."/>
            <person name="Henn M.R."/>
            <person name="Birren B.W."/>
            <person name="Taylor J.W."/>
        </authorList>
    </citation>
    <scope>NUCLEOTIDE SEQUENCE [LARGE SCALE GENOMIC DNA]</scope>
    <source>
        <strain evidence="3">RS</strain>
    </source>
</reference>
<dbReference type="AlphaFoldDB" id="A0A0D8JSL8"/>
<proteinExistence type="predicted"/>
<gene>
    <name evidence="2" type="ORF">CIMG_12850</name>
</gene>
<feature type="compositionally biased region" description="Basic and acidic residues" evidence="1">
    <location>
        <begin position="36"/>
        <end position="58"/>
    </location>
</feature>
<dbReference type="RefSeq" id="XP_004445907.1">
    <property type="nucleotide sequence ID" value="XM_004445850.1"/>
</dbReference>
<dbReference type="KEGG" id="cim:CIMG_12850"/>
<evidence type="ECO:0000313" key="3">
    <source>
        <dbReference type="Proteomes" id="UP000001261"/>
    </source>
</evidence>
<dbReference type="EMBL" id="GG704911">
    <property type="protein sequence ID" value="KJF60282.1"/>
    <property type="molecule type" value="Genomic_DNA"/>
</dbReference>
<dbReference type="Proteomes" id="UP000001261">
    <property type="component" value="Unassembled WGS sequence"/>
</dbReference>
<evidence type="ECO:0000256" key="1">
    <source>
        <dbReference type="SAM" id="MobiDB-lite"/>
    </source>
</evidence>
<dbReference type="GeneID" id="24164477"/>
<protein>
    <submittedName>
        <fullName evidence="2">Uncharacterized protein</fullName>
    </submittedName>
</protein>
<evidence type="ECO:0000313" key="2">
    <source>
        <dbReference type="EMBL" id="KJF60282.1"/>
    </source>
</evidence>
<keyword evidence="3" id="KW-1185">Reference proteome</keyword>
<dbReference type="InParanoid" id="A0A0D8JSL8"/>
<accession>A0A0D8JSL8</accession>
<reference evidence="3" key="2">
    <citation type="journal article" date="2010" name="Genome Res.">
        <title>Population genomic sequencing of Coccidioides fungi reveals recent hybridization and transposon control.</title>
        <authorList>
            <person name="Neafsey D.E."/>
            <person name="Barker B.M."/>
            <person name="Sharpton T.J."/>
            <person name="Stajich J.E."/>
            <person name="Park D.J."/>
            <person name="Whiston E."/>
            <person name="Hung C.-Y."/>
            <person name="McMahan C."/>
            <person name="White J."/>
            <person name="Sykes S."/>
            <person name="Heiman D."/>
            <person name="Young S."/>
            <person name="Zeng Q."/>
            <person name="Abouelleil A."/>
            <person name="Aftuck L."/>
            <person name="Bessette D."/>
            <person name="Brown A."/>
            <person name="FitzGerald M."/>
            <person name="Lui A."/>
            <person name="Macdonald J.P."/>
            <person name="Priest M."/>
            <person name="Orbach M.J."/>
            <person name="Galgiani J.N."/>
            <person name="Kirkland T.N."/>
            <person name="Cole G.T."/>
            <person name="Birren B.W."/>
            <person name="Henn M.R."/>
            <person name="Taylor J.W."/>
            <person name="Rounsley S.D."/>
        </authorList>
    </citation>
    <scope>GENOME REANNOTATION</scope>
    <source>
        <strain evidence="3">RS</strain>
    </source>
</reference>
<name>A0A0D8JSL8_COCIM</name>
<feature type="region of interest" description="Disordered" evidence="1">
    <location>
        <begin position="25"/>
        <end position="58"/>
    </location>
</feature>
<dbReference type="VEuPathDB" id="FungiDB:CIMG_12850"/>
<sequence length="106" mass="12035">MSAAQSSLIKPQETEEAALVRKKKILNQSSEPATAAKDEGSHATRARTNPDSRSLDSRLRPMSYLQPCNMVIHYWDSNFDRWRPSRYIPDMTMAWLVGLDAQKLVA</sequence>
<organism evidence="2 3">
    <name type="scientific">Coccidioides immitis (strain RS)</name>
    <name type="common">Valley fever fungus</name>
    <dbReference type="NCBI Taxonomy" id="246410"/>
    <lineage>
        <taxon>Eukaryota</taxon>
        <taxon>Fungi</taxon>
        <taxon>Dikarya</taxon>
        <taxon>Ascomycota</taxon>
        <taxon>Pezizomycotina</taxon>
        <taxon>Eurotiomycetes</taxon>
        <taxon>Eurotiomycetidae</taxon>
        <taxon>Onygenales</taxon>
        <taxon>Onygenaceae</taxon>
        <taxon>Coccidioides</taxon>
    </lineage>
</organism>